<keyword evidence="10" id="KW-1185">Reference proteome</keyword>
<dbReference type="Pfam" id="PF17957">
    <property type="entry name" value="Big_7"/>
    <property type="match status" value="4"/>
</dbReference>
<keyword evidence="4" id="KW-0119">Carbohydrate metabolism</keyword>
<dbReference type="PANTHER" id="PTHR45708:SF49">
    <property type="entry name" value="ENDOCHITINASE"/>
    <property type="match status" value="1"/>
</dbReference>
<dbReference type="InterPro" id="IPR050542">
    <property type="entry name" value="Glycosyl_Hydrlase18_Chitinase"/>
</dbReference>
<dbReference type="OrthoDB" id="315328at2"/>
<dbReference type="PROSITE" id="PS51910">
    <property type="entry name" value="GH18_2"/>
    <property type="match status" value="1"/>
</dbReference>
<evidence type="ECO:0000256" key="7">
    <source>
        <dbReference type="SAM" id="SignalP"/>
    </source>
</evidence>
<feature type="domain" description="GH18" evidence="8">
    <location>
        <begin position="523"/>
        <end position="847"/>
    </location>
</feature>
<dbReference type="EMBL" id="LNTY01000006">
    <property type="protein sequence ID" value="KXF83071.1"/>
    <property type="molecule type" value="Genomic_DNA"/>
</dbReference>
<feature type="signal peptide" evidence="7">
    <location>
        <begin position="1"/>
        <end position="22"/>
    </location>
</feature>
<dbReference type="GO" id="GO:0008843">
    <property type="term" value="F:endochitinase activity"/>
    <property type="evidence" value="ECO:0007669"/>
    <property type="project" value="UniProtKB-EC"/>
</dbReference>
<evidence type="ECO:0000256" key="4">
    <source>
        <dbReference type="ARBA" id="ARBA00023277"/>
    </source>
</evidence>
<dbReference type="GO" id="GO:0005576">
    <property type="term" value="C:extracellular region"/>
    <property type="evidence" value="ECO:0007669"/>
    <property type="project" value="InterPro"/>
</dbReference>
<dbReference type="RefSeq" id="WP_067410564.1">
    <property type="nucleotide sequence ID" value="NZ_LNTY01000006.1"/>
</dbReference>
<reference evidence="9 10" key="1">
    <citation type="submission" date="2015-11" db="EMBL/GenBank/DDBJ databases">
        <title>Genomic Taxonomy of the Vibrionaceae.</title>
        <authorList>
            <person name="Gomez-Gil B."/>
            <person name="Enciso-Ibarra J."/>
        </authorList>
    </citation>
    <scope>NUCLEOTIDE SEQUENCE [LARGE SCALE GENOMIC DNA]</scope>
    <source>
        <strain evidence="9 10">CAIM 912</strain>
    </source>
</reference>
<dbReference type="Proteomes" id="UP000070529">
    <property type="component" value="Unassembled WGS sequence"/>
</dbReference>
<keyword evidence="3 6" id="KW-0378">Hydrolase</keyword>
<dbReference type="Gene3D" id="2.60.40.10">
    <property type="entry name" value="Immunoglobulins"/>
    <property type="match status" value="4"/>
</dbReference>
<proteinExistence type="inferred from homology"/>
<dbReference type="SMART" id="SM00636">
    <property type="entry name" value="Glyco_18"/>
    <property type="match status" value="1"/>
</dbReference>
<dbReference type="AlphaFoldDB" id="A0A135IC73"/>
<evidence type="ECO:0000259" key="8">
    <source>
        <dbReference type="PROSITE" id="PS51910"/>
    </source>
</evidence>
<keyword evidence="7" id="KW-0732">Signal</keyword>
<dbReference type="CDD" id="cd02871">
    <property type="entry name" value="GH18_chitinase_D-like"/>
    <property type="match status" value="1"/>
</dbReference>
<evidence type="ECO:0000313" key="9">
    <source>
        <dbReference type="EMBL" id="KXF83071.1"/>
    </source>
</evidence>
<organism evidence="9 10">
    <name type="scientific">Enterovibrio coralii</name>
    <dbReference type="NCBI Taxonomy" id="294935"/>
    <lineage>
        <taxon>Bacteria</taxon>
        <taxon>Pseudomonadati</taxon>
        <taxon>Pseudomonadota</taxon>
        <taxon>Gammaproteobacteria</taxon>
        <taxon>Vibrionales</taxon>
        <taxon>Vibrionaceae</taxon>
        <taxon>Enterovibrio</taxon>
    </lineage>
</organism>
<dbReference type="PANTHER" id="PTHR45708">
    <property type="entry name" value="ENDOCHITINASE"/>
    <property type="match status" value="1"/>
</dbReference>
<sequence>MHKPIVLSAITLSIVAAFPSWAVDCTSLPTWENSAVYTSGEEVAHLGEAYKANWWTSGKNPADHSGQWQEWQSLGQCSVAGNQPPTISVTSPLNNAQLTDGDVITLSADAADADGSVADVEFMANGSSLGVVTQSPYTLNWTPLTGDYVISAVVTDNEGATATSEVSVRVVPTDVAAPPEATLLNPTAQSQIKEGEQVLIQASATDADGIVTLVEFYVDNALVGQDDTSPYEVSWTATKGLRTFKAKAFDQDGLSGWTGEVSVNVEGETVGGGCAGVPVYQAGTAYSVGDIVQNGNYKYQCDVAGWCSSDAAWAYEPNNGAHWQDAWTELGICAIVPTVSFTSPADNATVLAGSTVSLAVDATDADGSVSGVEFLADGKSVGTDNSAPYSVDWLASGLGNVNLSAVATDNEGNTGSDAVLVTVSDQPVVATLTSPTTGTSVGLGKAVQLEAEASSFAGVITKVEFAVDGVVVATDTSAPYSASWTPGAIGSYVVSAVATDDSGLTATTDGATVKVFEQSAVKHKLIGYWHNFVNGAGCPMNLSEMSDAWDIIDIAFAENDRNSDGTVHFNLYAGDIYSDCAPLDPQRFKQDMAALQAKGKVFVLSLGGAEGTITLNTDTDEANFVASLTDIVKEWGFDGLDVDLESGSNLLHGSQIQARLPRALKQIETNLGGDMYLTMAPEHPYVHGGMIAYSGIWGAYIPLIDELRDTLDLLHVQLYNNGGLPNPYLPGSAPEGSVDMMVAQSKMLIEGFELANGQMFAPLRDDQVAIGLPSGPSSANSGQAPTQNILDALDCLTKGTRCGTVVPAFNYPNYGGVMTWSINWDQHDGFNFSGPVGDKLKAMNAGQ</sequence>
<dbReference type="InterPro" id="IPR001223">
    <property type="entry name" value="Glyco_hydro18_cat"/>
</dbReference>
<evidence type="ECO:0000256" key="1">
    <source>
        <dbReference type="ARBA" id="ARBA00009121"/>
    </source>
</evidence>
<dbReference type="InterPro" id="IPR001579">
    <property type="entry name" value="Glyco_hydro_18_chit_AS"/>
</dbReference>
<dbReference type="InterPro" id="IPR013783">
    <property type="entry name" value="Ig-like_fold"/>
</dbReference>
<dbReference type="Gene3D" id="3.20.20.80">
    <property type="entry name" value="Glycosidases"/>
    <property type="match status" value="1"/>
</dbReference>
<dbReference type="Gene3D" id="2.10.10.20">
    <property type="entry name" value="Carbohydrate-binding module superfamily 5/12"/>
    <property type="match status" value="1"/>
</dbReference>
<dbReference type="CDD" id="cd12214">
    <property type="entry name" value="ChiA1_BD"/>
    <property type="match status" value="1"/>
</dbReference>
<name>A0A135IC73_9GAMM</name>
<dbReference type="InterPro" id="IPR003610">
    <property type="entry name" value="CBM5/12"/>
</dbReference>
<dbReference type="STRING" id="294935.ATN88_04945"/>
<dbReference type="CDD" id="cd12215">
    <property type="entry name" value="ChiC_BD"/>
    <property type="match status" value="1"/>
</dbReference>
<evidence type="ECO:0000313" key="10">
    <source>
        <dbReference type="Proteomes" id="UP000070529"/>
    </source>
</evidence>
<dbReference type="GO" id="GO:0005975">
    <property type="term" value="P:carbohydrate metabolic process"/>
    <property type="evidence" value="ECO:0007669"/>
    <property type="project" value="InterPro"/>
</dbReference>
<dbReference type="GO" id="GO:0030246">
    <property type="term" value="F:carbohydrate binding"/>
    <property type="evidence" value="ECO:0007669"/>
    <property type="project" value="InterPro"/>
</dbReference>
<protein>
    <recommendedName>
        <fullName evidence="2">chitinase</fullName>
        <ecNumber evidence="2">3.2.1.14</ecNumber>
    </recommendedName>
</protein>
<dbReference type="SUPFAM" id="SSF51055">
    <property type="entry name" value="Carbohydrate binding domain"/>
    <property type="match status" value="1"/>
</dbReference>
<dbReference type="InterPro" id="IPR011583">
    <property type="entry name" value="Chitinase_II/V-like_cat"/>
</dbReference>
<dbReference type="SMART" id="SM00495">
    <property type="entry name" value="ChtBD3"/>
    <property type="match status" value="2"/>
</dbReference>
<dbReference type="EC" id="3.2.1.14" evidence="2"/>
<comment type="similarity">
    <text evidence="1">Belongs to the glycosyl hydrolase 18 family. Chitinase class II subfamily.</text>
</comment>
<accession>A0A135IC73</accession>
<comment type="caution">
    <text evidence="9">The sequence shown here is derived from an EMBL/GenBank/DDBJ whole genome shotgun (WGS) entry which is preliminary data.</text>
</comment>
<dbReference type="SUPFAM" id="SSF51445">
    <property type="entry name" value="(Trans)glycosidases"/>
    <property type="match status" value="1"/>
</dbReference>
<evidence type="ECO:0000256" key="6">
    <source>
        <dbReference type="RuleBase" id="RU000489"/>
    </source>
</evidence>
<dbReference type="InterPro" id="IPR017853">
    <property type="entry name" value="GH"/>
</dbReference>
<dbReference type="Pfam" id="PF00704">
    <property type="entry name" value="Glyco_hydro_18"/>
    <property type="match status" value="1"/>
</dbReference>
<feature type="chain" id="PRO_5007465845" description="chitinase" evidence="7">
    <location>
        <begin position="23"/>
        <end position="847"/>
    </location>
</feature>
<dbReference type="InterPro" id="IPR036573">
    <property type="entry name" value="CBM_sf_5/12"/>
</dbReference>
<gene>
    <name evidence="9" type="ORF">ATN88_04945</name>
</gene>
<dbReference type="PROSITE" id="PS01095">
    <property type="entry name" value="GH18_1"/>
    <property type="match status" value="1"/>
</dbReference>
<evidence type="ECO:0000256" key="3">
    <source>
        <dbReference type="ARBA" id="ARBA00022801"/>
    </source>
</evidence>
<keyword evidence="5 6" id="KW-0326">Glycosidase</keyword>
<evidence type="ECO:0000256" key="5">
    <source>
        <dbReference type="ARBA" id="ARBA00023295"/>
    </source>
</evidence>
<evidence type="ECO:0000256" key="2">
    <source>
        <dbReference type="ARBA" id="ARBA00012729"/>
    </source>
</evidence>
<dbReference type="GO" id="GO:0008061">
    <property type="term" value="F:chitin binding"/>
    <property type="evidence" value="ECO:0007669"/>
    <property type="project" value="InterPro"/>
</dbReference>